<sequence>MLRWLLILAMAVLPWHGWAGGGLAAVPAPLQQQAAQASTFATGSSHEAHPGHASADCLDEVAAADHHAAAGTDGGCPGCSMCHSCSPVGLPAMTAVPPADSAPPQRLASAASRFASAERLPGLKPPIS</sequence>
<reference evidence="1 2" key="1">
    <citation type="journal article" date="2020" name="Nature">
        <title>Bacterial chemolithoautotrophy via manganese oxidation.</title>
        <authorList>
            <person name="Yu H."/>
            <person name="Leadbetter J.R."/>
        </authorList>
    </citation>
    <scope>NUCLEOTIDE SEQUENCE [LARGE SCALE GENOMIC DNA]</scope>
    <source>
        <strain evidence="1 2">RBP-1</strain>
    </source>
</reference>
<proteinExistence type="predicted"/>
<gene>
    <name evidence="1" type="ORF">RAMLITH_16700</name>
</gene>
<dbReference type="RefSeq" id="WP_168108593.1">
    <property type="nucleotide sequence ID" value="NZ_VTOX01000006.1"/>
</dbReference>
<accession>A0A7X6I7M2</accession>
<dbReference type="AlphaFoldDB" id="A0A7X6I7M2"/>
<name>A0A7X6I7M2_9BURK</name>
<keyword evidence="2" id="KW-1185">Reference proteome</keyword>
<evidence type="ECO:0000313" key="1">
    <source>
        <dbReference type="EMBL" id="NKE67465.1"/>
    </source>
</evidence>
<evidence type="ECO:0000313" key="2">
    <source>
        <dbReference type="Proteomes" id="UP000521868"/>
    </source>
</evidence>
<protein>
    <recommendedName>
        <fullName evidence="3">DUF2946 domain-containing protein</fullName>
    </recommendedName>
</protein>
<organism evidence="1 2">
    <name type="scientific">Ramlibacter lithotrophicus</name>
    <dbReference type="NCBI Taxonomy" id="2606681"/>
    <lineage>
        <taxon>Bacteria</taxon>
        <taxon>Pseudomonadati</taxon>
        <taxon>Pseudomonadota</taxon>
        <taxon>Betaproteobacteria</taxon>
        <taxon>Burkholderiales</taxon>
        <taxon>Comamonadaceae</taxon>
        <taxon>Ramlibacter</taxon>
    </lineage>
</organism>
<dbReference type="Proteomes" id="UP000521868">
    <property type="component" value="Unassembled WGS sequence"/>
</dbReference>
<evidence type="ECO:0008006" key="3">
    <source>
        <dbReference type="Google" id="ProtNLM"/>
    </source>
</evidence>
<dbReference type="EMBL" id="VTOX01000006">
    <property type="protein sequence ID" value="NKE67465.1"/>
    <property type="molecule type" value="Genomic_DNA"/>
</dbReference>
<comment type="caution">
    <text evidence="1">The sequence shown here is derived from an EMBL/GenBank/DDBJ whole genome shotgun (WGS) entry which is preliminary data.</text>
</comment>